<dbReference type="InterPro" id="IPR036291">
    <property type="entry name" value="NAD(P)-bd_dom_sf"/>
</dbReference>
<reference evidence="2 3" key="1">
    <citation type="journal article" date="2015" name="Nature">
        <title>rRNA introns, odd ribosomes, and small enigmatic genomes across a large radiation of phyla.</title>
        <authorList>
            <person name="Brown C.T."/>
            <person name="Hug L.A."/>
            <person name="Thomas B.C."/>
            <person name="Sharon I."/>
            <person name="Castelle C.J."/>
            <person name="Singh A."/>
            <person name="Wilkins M.J."/>
            <person name="Williams K.H."/>
            <person name="Banfield J.F."/>
        </authorList>
    </citation>
    <scope>NUCLEOTIDE SEQUENCE [LARGE SCALE GENOMIC DNA]</scope>
</reference>
<dbReference type="Pfam" id="PF13380">
    <property type="entry name" value="CoA_binding_2"/>
    <property type="match status" value="1"/>
</dbReference>
<accession>A0A0G1ETW7</accession>
<dbReference type="SUPFAM" id="SSF51735">
    <property type="entry name" value="NAD(P)-binding Rossmann-fold domains"/>
    <property type="match status" value="1"/>
</dbReference>
<dbReference type="Gene3D" id="3.40.50.720">
    <property type="entry name" value="NAD(P)-binding Rossmann-like Domain"/>
    <property type="match status" value="1"/>
</dbReference>
<proteinExistence type="predicted"/>
<dbReference type="STRING" id="1618446.UV61_C0009G0053"/>
<evidence type="ECO:0000259" key="1">
    <source>
        <dbReference type="SMART" id="SM00881"/>
    </source>
</evidence>
<protein>
    <submittedName>
        <fullName evidence="2">CoA-binding domain protein</fullName>
    </submittedName>
</protein>
<organism evidence="2 3">
    <name type="scientific">Candidatus Gottesmanbacteria bacterium GW2011_GWB1_43_11</name>
    <dbReference type="NCBI Taxonomy" id="1618446"/>
    <lineage>
        <taxon>Bacteria</taxon>
        <taxon>Candidatus Gottesmaniibacteriota</taxon>
    </lineage>
</organism>
<dbReference type="Proteomes" id="UP000034050">
    <property type="component" value="Unassembled WGS sequence"/>
</dbReference>
<feature type="domain" description="CoA-binding" evidence="1">
    <location>
        <begin position="9"/>
        <end position="108"/>
    </location>
</feature>
<dbReference type="PANTHER" id="PTHR33303">
    <property type="entry name" value="CYTOPLASMIC PROTEIN-RELATED"/>
    <property type="match status" value="1"/>
</dbReference>
<name>A0A0G1ETW7_9BACT</name>
<dbReference type="PATRIC" id="fig|1618446.3.peg.1102"/>
<evidence type="ECO:0000313" key="3">
    <source>
        <dbReference type="Proteomes" id="UP000034050"/>
    </source>
</evidence>
<dbReference type="SMART" id="SM00881">
    <property type="entry name" value="CoA_binding"/>
    <property type="match status" value="1"/>
</dbReference>
<comment type="caution">
    <text evidence="2">The sequence shown here is derived from an EMBL/GenBank/DDBJ whole genome shotgun (WGS) entry which is preliminary data.</text>
</comment>
<dbReference type="EMBL" id="LCFD01000009">
    <property type="protein sequence ID" value="KKS86526.1"/>
    <property type="molecule type" value="Genomic_DNA"/>
</dbReference>
<dbReference type="AlphaFoldDB" id="A0A0G1ETW7"/>
<dbReference type="PANTHER" id="PTHR33303:SF2">
    <property type="entry name" value="COA-BINDING DOMAIN-CONTAINING PROTEIN"/>
    <property type="match status" value="1"/>
</dbReference>
<sequence>MLDSELRQLYATTKNIAVVGLSDDPDRPSYQVAKYLKEHGYKIIPINPKYSTILNEVCYPDLLAAKTGLAEAGEIDIVDIFRRSEDVLPHVAEAIKIGAKVVWMQEGVINEAAAKEAEAKGLMYVMDKCIKKEHQRLVAN</sequence>
<dbReference type="InterPro" id="IPR003781">
    <property type="entry name" value="CoA-bd"/>
</dbReference>
<gene>
    <name evidence="2" type="ORF">UV61_C0009G0053</name>
</gene>
<evidence type="ECO:0000313" key="2">
    <source>
        <dbReference type="EMBL" id="KKS86526.1"/>
    </source>
</evidence>